<evidence type="ECO:0000313" key="1">
    <source>
        <dbReference type="EMBL" id="GIZ51842.1"/>
    </source>
</evidence>
<accession>A0ABQ4Q459</accession>
<dbReference type="EMBL" id="BPMK01000007">
    <property type="protein sequence ID" value="GIZ51842.1"/>
    <property type="molecule type" value="Genomic_DNA"/>
</dbReference>
<sequence length="119" mass="13492">MSSEQDDARREPALVPQAQAIPVLPAWPPLLPLLPLQPPEQGLFSFRYACTEITIGEDGPAIRRREARYADGRLVTEEWEGMLAMQAYQRMLAEAQGLYLRQLETMFRLLTGGFFPDGR</sequence>
<evidence type="ECO:0000313" key="2">
    <source>
        <dbReference type="Proteomes" id="UP000887222"/>
    </source>
</evidence>
<protein>
    <submittedName>
        <fullName evidence="1">Uncharacterized protein</fullName>
    </submittedName>
</protein>
<name>A0ABQ4Q459_9BURK</name>
<reference evidence="1 2" key="1">
    <citation type="journal article" date="2022" name="Int. J. Syst. Evol. Microbiol.">
        <title>Noviherbaspirillum aridicola sp. nov., isolated from an arid soil in Pakistan.</title>
        <authorList>
            <person name="Khan I.U."/>
            <person name="Saqib M."/>
            <person name="Amin A."/>
            <person name="Hussain F."/>
            <person name="Li L."/>
            <person name="Liu Y.H."/>
            <person name="Fang B.Z."/>
            <person name="Ahmed I."/>
            <person name="Li W.J."/>
        </authorList>
    </citation>
    <scope>NUCLEOTIDE SEQUENCE [LARGE SCALE GENOMIC DNA]</scope>
    <source>
        <strain evidence="1 2">NCCP-691</strain>
    </source>
</reference>
<dbReference type="Proteomes" id="UP000887222">
    <property type="component" value="Unassembled WGS sequence"/>
</dbReference>
<comment type="caution">
    <text evidence="1">The sequence shown here is derived from an EMBL/GenBank/DDBJ whole genome shotgun (WGS) entry which is preliminary data.</text>
</comment>
<gene>
    <name evidence="1" type="ORF">NCCP691_18560</name>
</gene>
<organism evidence="1 2">
    <name type="scientific">Noviherbaspirillum aridicola</name>
    <dbReference type="NCBI Taxonomy" id="2849687"/>
    <lineage>
        <taxon>Bacteria</taxon>
        <taxon>Pseudomonadati</taxon>
        <taxon>Pseudomonadota</taxon>
        <taxon>Betaproteobacteria</taxon>
        <taxon>Burkholderiales</taxon>
        <taxon>Oxalobacteraceae</taxon>
        <taxon>Noviherbaspirillum</taxon>
    </lineage>
</organism>
<dbReference type="RefSeq" id="WP_220808003.1">
    <property type="nucleotide sequence ID" value="NZ_BPMK01000007.1"/>
</dbReference>
<proteinExistence type="predicted"/>
<keyword evidence="2" id="KW-1185">Reference proteome</keyword>